<reference evidence="1 2" key="1">
    <citation type="submission" date="2015-08" db="EMBL/GenBank/DDBJ databases">
        <authorList>
            <person name="Babu N.S."/>
            <person name="Beckwith C.J."/>
            <person name="Beseler K.G."/>
            <person name="Brison A."/>
            <person name="Carone J.V."/>
            <person name="Caskin T.P."/>
            <person name="Diamond M."/>
            <person name="Durham M.E."/>
            <person name="Foxe J.M."/>
            <person name="Go M."/>
            <person name="Henderson B.A."/>
            <person name="Jones I.B."/>
            <person name="McGettigan J.A."/>
            <person name="Micheletti S.J."/>
            <person name="Nasrallah M.E."/>
            <person name="Ortiz D."/>
            <person name="Piller C.R."/>
            <person name="Privatt S.R."/>
            <person name="Schneider S.L."/>
            <person name="Sharp S."/>
            <person name="Smith T.C."/>
            <person name="Stanton J.D."/>
            <person name="Ullery H.E."/>
            <person name="Wilson R.J."/>
            <person name="Serrano M.G."/>
            <person name="Buck G."/>
            <person name="Lee V."/>
            <person name="Wang Y."/>
            <person name="Carvalho R."/>
            <person name="Voegtly L."/>
            <person name="Shi R."/>
            <person name="Duckworth R."/>
            <person name="Johnson A."/>
            <person name="Loviza R."/>
            <person name="Walstead R."/>
            <person name="Shah Z."/>
            <person name="Kiflezghi M."/>
            <person name="Wade K."/>
            <person name="Ball S.L."/>
            <person name="Bradley K.W."/>
            <person name="Asai D.J."/>
            <person name="Bowman C.A."/>
            <person name="Russell D.A."/>
            <person name="Pope W.H."/>
            <person name="Jacobs-Sera D."/>
            <person name="Hendrix R.W."/>
            <person name="Hatfull G.F."/>
        </authorList>
    </citation>
    <scope>NUCLEOTIDE SEQUENCE [LARGE SCALE GENOMIC DNA]</scope>
    <source>
        <strain evidence="1 2">DSM 27648</strain>
    </source>
</reference>
<evidence type="ECO:0000313" key="1">
    <source>
        <dbReference type="EMBL" id="AKV00151.1"/>
    </source>
</evidence>
<name>A0A0K1Q2V8_9BACT</name>
<accession>A0A0K1Q2V8</accession>
<sequence length="126" mass="14413">MRIGDQIRVHWDTEDRQIDGIPVWTATRGTFALSVEAFVDECRSFRDRLLHRMAARIDEVEAGRAKPQADIDVASLRQQHATWEREFSDYTDGTHHPDVAWEEAESALRKLIPNFAPRAPTGDGAW</sequence>
<gene>
    <name evidence="1" type="ORF">AKJ09_06814</name>
</gene>
<keyword evidence="2" id="KW-1185">Reference proteome</keyword>
<proteinExistence type="predicted"/>
<dbReference type="Proteomes" id="UP000064967">
    <property type="component" value="Chromosome"/>
</dbReference>
<dbReference type="KEGG" id="llu:AKJ09_06814"/>
<dbReference type="InterPro" id="IPR046026">
    <property type="entry name" value="DUF5984"/>
</dbReference>
<dbReference type="Pfam" id="PF19446">
    <property type="entry name" value="DUF5984"/>
    <property type="match status" value="1"/>
</dbReference>
<dbReference type="EMBL" id="CP012333">
    <property type="protein sequence ID" value="AKV00151.1"/>
    <property type="molecule type" value="Genomic_DNA"/>
</dbReference>
<protein>
    <submittedName>
        <fullName evidence="1">Uncharacterized protein</fullName>
    </submittedName>
</protein>
<dbReference type="AlphaFoldDB" id="A0A0K1Q2V8"/>
<evidence type="ECO:0000313" key="2">
    <source>
        <dbReference type="Proteomes" id="UP000064967"/>
    </source>
</evidence>
<organism evidence="1 2">
    <name type="scientific">Labilithrix luteola</name>
    <dbReference type="NCBI Taxonomy" id="1391654"/>
    <lineage>
        <taxon>Bacteria</taxon>
        <taxon>Pseudomonadati</taxon>
        <taxon>Myxococcota</taxon>
        <taxon>Polyangia</taxon>
        <taxon>Polyangiales</taxon>
        <taxon>Labilitrichaceae</taxon>
        <taxon>Labilithrix</taxon>
    </lineage>
</organism>